<feature type="transmembrane region" description="Helical" evidence="8">
    <location>
        <begin position="266"/>
        <end position="288"/>
    </location>
</feature>
<keyword evidence="4" id="KW-0309">Germination</keyword>
<evidence type="ECO:0000313" key="9">
    <source>
        <dbReference type="EMBL" id="KOA21266.1"/>
    </source>
</evidence>
<protein>
    <submittedName>
        <fullName evidence="9">Spore germination protein</fullName>
    </submittedName>
</protein>
<dbReference type="EMBL" id="LHUR01000010">
    <property type="protein sequence ID" value="KOA21266.1"/>
    <property type="molecule type" value="Genomic_DNA"/>
</dbReference>
<feature type="transmembrane region" description="Helical" evidence="8">
    <location>
        <begin position="115"/>
        <end position="130"/>
    </location>
</feature>
<feature type="transmembrane region" description="Helical" evidence="8">
    <location>
        <begin position="9"/>
        <end position="25"/>
    </location>
</feature>
<feature type="transmembrane region" description="Helical" evidence="8">
    <location>
        <begin position="77"/>
        <end position="95"/>
    </location>
</feature>
<dbReference type="STRING" id="36844.SAMN04488501_107142"/>
<accession>A0A0L6ZE73</accession>
<dbReference type="GO" id="GO:0016020">
    <property type="term" value="C:membrane"/>
    <property type="evidence" value="ECO:0007669"/>
    <property type="project" value="UniProtKB-SubCell"/>
</dbReference>
<evidence type="ECO:0000256" key="2">
    <source>
        <dbReference type="ARBA" id="ARBA00007998"/>
    </source>
</evidence>
<dbReference type="AlphaFoldDB" id="A0A0L6ZE73"/>
<proteinExistence type="inferred from homology"/>
<sequence length="354" mass="40154">MGKLNARQFIFIILGTSIVSFKTYPNIVIKYGKNDSWIAAIIASIFIIILFTYMLRISLKTNKFNLYEIYTNSCGDIVGNILYVLLILTFLLTLVESSSVESNSMHQNMLLETPAWFILIFFIIAAAYSVNKGLRPLVIITIIGIFFVMLAGTNLSILTANYKKNKYLYPILANGFNKDLFIASIKSLGFYASIGLTLPYLNEIKNKKDLLTTSLVALIIIIQMEVYSTIGVITTFGYERALTIYYPKLLQTQMVSHLDFLESGELFVMLQIIGGWFLKYCLTFYGLLKLLESFGNKSNMKAIIIISILVFIFSFFTSKNGFLLLSFLTYYNYISLINLLIIPAIVFTIHGIKK</sequence>
<keyword evidence="5 8" id="KW-0812">Transmembrane</keyword>
<keyword evidence="3" id="KW-0813">Transport</keyword>
<keyword evidence="10" id="KW-1185">Reference proteome</keyword>
<evidence type="ECO:0000256" key="3">
    <source>
        <dbReference type="ARBA" id="ARBA00022448"/>
    </source>
</evidence>
<evidence type="ECO:0000256" key="4">
    <source>
        <dbReference type="ARBA" id="ARBA00022544"/>
    </source>
</evidence>
<feature type="transmembrane region" description="Helical" evidence="8">
    <location>
        <begin position="300"/>
        <end position="318"/>
    </location>
</feature>
<evidence type="ECO:0000256" key="6">
    <source>
        <dbReference type="ARBA" id="ARBA00022989"/>
    </source>
</evidence>
<feature type="transmembrane region" description="Helical" evidence="8">
    <location>
        <begin position="180"/>
        <end position="201"/>
    </location>
</feature>
<feature type="transmembrane region" description="Helical" evidence="8">
    <location>
        <begin position="330"/>
        <end position="352"/>
    </location>
</feature>
<dbReference type="PANTHER" id="PTHR34975:SF2">
    <property type="entry name" value="SPORE GERMINATION PROTEIN A2"/>
    <property type="match status" value="1"/>
</dbReference>
<evidence type="ECO:0000256" key="7">
    <source>
        <dbReference type="ARBA" id="ARBA00023136"/>
    </source>
</evidence>
<feature type="transmembrane region" description="Helical" evidence="8">
    <location>
        <begin position="137"/>
        <end position="160"/>
    </location>
</feature>
<evidence type="ECO:0000256" key="1">
    <source>
        <dbReference type="ARBA" id="ARBA00004141"/>
    </source>
</evidence>
<evidence type="ECO:0000256" key="8">
    <source>
        <dbReference type="SAM" id="Phobius"/>
    </source>
</evidence>
<feature type="transmembrane region" description="Helical" evidence="8">
    <location>
        <begin position="37"/>
        <end position="56"/>
    </location>
</feature>
<dbReference type="InterPro" id="IPR004761">
    <property type="entry name" value="Spore_GerAB"/>
</dbReference>
<dbReference type="Proteomes" id="UP000037043">
    <property type="component" value="Unassembled WGS sequence"/>
</dbReference>
<gene>
    <name evidence="9" type="ORF">CLHOM_03960</name>
</gene>
<evidence type="ECO:0000256" key="5">
    <source>
        <dbReference type="ARBA" id="ARBA00022692"/>
    </source>
</evidence>
<dbReference type="Pfam" id="PF03845">
    <property type="entry name" value="Spore_permease"/>
    <property type="match status" value="1"/>
</dbReference>
<comment type="subcellular location">
    <subcellularLocation>
        <location evidence="1">Membrane</location>
        <topology evidence="1">Multi-pass membrane protein</topology>
    </subcellularLocation>
</comment>
<evidence type="ECO:0000313" key="10">
    <source>
        <dbReference type="Proteomes" id="UP000037043"/>
    </source>
</evidence>
<dbReference type="GO" id="GO:0009847">
    <property type="term" value="P:spore germination"/>
    <property type="evidence" value="ECO:0007669"/>
    <property type="project" value="InterPro"/>
</dbReference>
<keyword evidence="7 8" id="KW-0472">Membrane</keyword>
<name>A0A0L6ZE73_9CLOT</name>
<dbReference type="RefSeq" id="WP_052219995.1">
    <property type="nucleotide sequence ID" value="NZ_LHUR01000010.1"/>
</dbReference>
<comment type="caution">
    <text evidence="9">The sequence shown here is derived from an EMBL/GenBank/DDBJ whole genome shotgun (WGS) entry which is preliminary data.</text>
</comment>
<feature type="transmembrane region" description="Helical" evidence="8">
    <location>
        <begin position="213"/>
        <end position="238"/>
    </location>
</feature>
<dbReference type="NCBIfam" id="TIGR00912">
    <property type="entry name" value="2A0309"/>
    <property type="match status" value="1"/>
</dbReference>
<organism evidence="9 10">
    <name type="scientific">Clostridium homopropionicum DSM 5847</name>
    <dbReference type="NCBI Taxonomy" id="1121318"/>
    <lineage>
        <taxon>Bacteria</taxon>
        <taxon>Bacillati</taxon>
        <taxon>Bacillota</taxon>
        <taxon>Clostridia</taxon>
        <taxon>Eubacteriales</taxon>
        <taxon>Clostridiaceae</taxon>
        <taxon>Clostridium</taxon>
    </lineage>
</organism>
<dbReference type="PANTHER" id="PTHR34975">
    <property type="entry name" value="SPORE GERMINATION PROTEIN A2"/>
    <property type="match status" value="1"/>
</dbReference>
<keyword evidence="6 8" id="KW-1133">Transmembrane helix</keyword>
<comment type="similarity">
    <text evidence="2">Belongs to the amino acid-polyamine-organocation (APC) superfamily. Spore germination protein (SGP) (TC 2.A.3.9) family.</text>
</comment>
<reference evidence="10" key="1">
    <citation type="submission" date="2015-08" db="EMBL/GenBank/DDBJ databases">
        <title>Genome sequence of the strict anaerobe Clostridium homopropionicum LuHBu1 (DSM 5847T).</title>
        <authorList>
            <person name="Poehlein A."/>
            <person name="Beck M."/>
            <person name="Schiel-Bengelsdorf B."/>
            <person name="Bengelsdorf F.R."/>
            <person name="Daniel R."/>
            <person name="Duerre P."/>
        </authorList>
    </citation>
    <scope>NUCLEOTIDE SEQUENCE [LARGE SCALE GENOMIC DNA]</scope>
    <source>
        <strain evidence="10">DSM 5847</strain>
    </source>
</reference>
<dbReference type="PATRIC" id="fig|1121318.3.peg.401"/>